<protein>
    <recommendedName>
        <fullName evidence="3">DUF3168 domain-containing protein</fullName>
    </recommendedName>
</protein>
<comment type="caution">
    <text evidence="1">The sequence shown here is derived from an EMBL/GenBank/DDBJ whole genome shotgun (WGS) entry which is preliminary data.</text>
</comment>
<organism evidence="1 2">
    <name type="scientific">Rhodovarius crocodyli</name>
    <dbReference type="NCBI Taxonomy" id="1979269"/>
    <lineage>
        <taxon>Bacteria</taxon>
        <taxon>Pseudomonadati</taxon>
        <taxon>Pseudomonadota</taxon>
        <taxon>Alphaproteobacteria</taxon>
        <taxon>Acetobacterales</taxon>
        <taxon>Roseomonadaceae</taxon>
        <taxon>Rhodovarius</taxon>
    </lineage>
</organism>
<evidence type="ECO:0000313" key="2">
    <source>
        <dbReference type="Proteomes" id="UP000282957"/>
    </source>
</evidence>
<sequence>MTSSIAWARAEAVISRVPGFTLAMPNTGFNPDTAMTPFVRMGGRSAAGGPVELGRAPIWDEDGVIECAICIERGVGSMPARNIAGDILAAFRADNRDREASPVIWGGYAIDEGEEAEKGAYWALNLQIWFRLNTTLVG</sequence>
<evidence type="ECO:0000313" key="1">
    <source>
        <dbReference type="EMBL" id="RVT99098.1"/>
    </source>
</evidence>
<name>A0A437MN64_9PROT</name>
<dbReference type="AlphaFoldDB" id="A0A437MN64"/>
<keyword evidence="2" id="KW-1185">Reference proteome</keyword>
<reference evidence="1 2" key="1">
    <citation type="submission" date="2019-01" db="EMBL/GenBank/DDBJ databases">
        <authorList>
            <person name="Chen W.-M."/>
        </authorList>
    </citation>
    <scope>NUCLEOTIDE SEQUENCE [LARGE SCALE GENOMIC DNA]</scope>
    <source>
        <strain evidence="1 2">CCP-6</strain>
    </source>
</reference>
<dbReference type="EMBL" id="SACL01000001">
    <property type="protein sequence ID" value="RVT99098.1"/>
    <property type="molecule type" value="Genomic_DNA"/>
</dbReference>
<dbReference type="OrthoDB" id="9846467at2"/>
<dbReference type="Proteomes" id="UP000282957">
    <property type="component" value="Unassembled WGS sequence"/>
</dbReference>
<evidence type="ECO:0008006" key="3">
    <source>
        <dbReference type="Google" id="ProtNLM"/>
    </source>
</evidence>
<proteinExistence type="predicted"/>
<dbReference type="Gene3D" id="3.30.2000.20">
    <property type="match status" value="1"/>
</dbReference>
<gene>
    <name evidence="1" type="ORF">EOD42_03045</name>
</gene>
<accession>A0A437MN64</accession>
<dbReference type="RefSeq" id="WP_127785777.1">
    <property type="nucleotide sequence ID" value="NZ_SACL01000001.1"/>
</dbReference>